<protein>
    <submittedName>
        <fullName evidence="1">Uncharacterized protein</fullName>
    </submittedName>
</protein>
<dbReference type="AlphaFoldDB" id="A0A6N2MHV6"/>
<accession>A0A6N2MHV6</accession>
<reference evidence="1" key="1">
    <citation type="submission" date="2019-03" db="EMBL/GenBank/DDBJ databases">
        <authorList>
            <person name="Mank J."/>
            <person name="Almeida P."/>
        </authorList>
    </citation>
    <scope>NUCLEOTIDE SEQUENCE</scope>
    <source>
        <strain evidence="1">78183</strain>
    </source>
</reference>
<proteinExistence type="predicted"/>
<gene>
    <name evidence="1" type="ORF">SVIM_LOCUS355130</name>
</gene>
<name>A0A6N2MHV6_SALVM</name>
<organism evidence="1">
    <name type="scientific">Salix viminalis</name>
    <name type="common">Common osier</name>
    <name type="synonym">Basket willow</name>
    <dbReference type="NCBI Taxonomy" id="40686"/>
    <lineage>
        <taxon>Eukaryota</taxon>
        <taxon>Viridiplantae</taxon>
        <taxon>Streptophyta</taxon>
        <taxon>Embryophyta</taxon>
        <taxon>Tracheophyta</taxon>
        <taxon>Spermatophyta</taxon>
        <taxon>Magnoliopsida</taxon>
        <taxon>eudicotyledons</taxon>
        <taxon>Gunneridae</taxon>
        <taxon>Pentapetalae</taxon>
        <taxon>rosids</taxon>
        <taxon>fabids</taxon>
        <taxon>Malpighiales</taxon>
        <taxon>Salicaceae</taxon>
        <taxon>Saliceae</taxon>
        <taxon>Salix</taxon>
    </lineage>
</organism>
<evidence type="ECO:0000313" key="1">
    <source>
        <dbReference type="EMBL" id="VFU52105.1"/>
    </source>
</evidence>
<sequence length="28" mass="3307">MRCLISKKGFHFVLHLNIPLFCTDVQFV</sequence>
<dbReference type="EMBL" id="CAADRP010001785">
    <property type="protein sequence ID" value="VFU52105.1"/>
    <property type="molecule type" value="Genomic_DNA"/>
</dbReference>